<dbReference type="EMBL" id="JBBHJZ010000004">
    <property type="protein sequence ID" value="MEJ5978505.1"/>
    <property type="molecule type" value="Genomic_DNA"/>
</dbReference>
<name>A0ABU8RZJ1_9SPHN</name>
<reference evidence="2 3" key="1">
    <citation type="submission" date="2024-03" db="EMBL/GenBank/DDBJ databases">
        <authorList>
            <person name="Jo J.-H."/>
        </authorList>
    </citation>
    <scope>NUCLEOTIDE SEQUENCE [LARGE SCALE GENOMIC DNA]</scope>
    <source>
        <strain evidence="2 3">PS1R-30</strain>
    </source>
</reference>
<evidence type="ECO:0000313" key="3">
    <source>
        <dbReference type="Proteomes" id="UP001361239"/>
    </source>
</evidence>
<dbReference type="SUPFAM" id="SSF55729">
    <property type="entry name" value="Acyl-CoA N-acyltransferases (Nat)"/>
    <property type="match status" value="1"/>
</dbReference>
<accession>A0ABU8RZJ1</accession>
<evidence type="ECO:0000313" key="2">
    <source>
        <dbReference type="EMBL" id="MEJ5978505.1"/>
    </source>
</evidence>
<dbReference type="InterPro" id="IPR000182">
    <property type="entry name" value="GNAT_dom"/>
</dbReference>
<sequence length="143" mass="16343">MRALPAGYVLVDDRDRIDAVAAHAYLTRSYWAEGIPLETVARSIAGSLCVAIQSDGRQVAFARIISDYATFAYLADVHVIEEHRGQGLSHVMVEHFLAHPRLQGLRRWALFTLDAHGLYEQYDFSRYPHPERVMTRDDPDVYR</sequence>
<keyword evidence="3" id="KW-1185">Reference proteome</keyword>
<dbReference type="PROSITE" id="PS51186">
    <property type="entry name" value="GNAT"/>
    <property type="match status" value="1"/>
</dbReference>
<proteinExistence type="predicted"/>
<dbReference type="PANTHER" id="PTHR43233">
    <property type="entry name" value="FAMILY N-ACETYLTRANSFERASE, PUTATIVE (AFU_ORTHOLOGUE AFUA_6G03350)-RELATED"/>
    <property type="match status" value="1"/>
</dbReference>
<evidence type="ECO:0000259" key="1">
    <source>
        <dbReference type="PROSITE" id="PS51186"/>
    </source>
</evidence>
<dbReference type="RefSeq" id="WP_339588448.1">
    <property type="nucleotide sequence ID" value="NZ_JBBHJZ010000004.1"/>
</dbReference>
<dbReference type="Gene3D" id="3.40.630.30">
    <property type="match status" value="1"/>
</dbReference>
<organism evidence="2 3">
    <name type="scientific">Novosphingobium anseongense</name>
    <dbReference type="NCBI Taxonomy" id="3133436"/>
    <lineage>
        <taxon>Bacteria</taxon>
        <taxon>Pseudomonadati</taxon>
        <taxon>Pseudomonadota</taxon>
        <taxon>Alphaproteobacteria</taxon>
        <taxon>Sphingomonadales</taxon>
        <taxon>Sphingomonadaceae</taxon>
        <taxon>Novosphingobium</taxon>
    </lineage>
</organism>
<dbReference type="InterPro" id="IPR053144">
    <property type="entry name" value="Acetyltransferase_Butenolide"/>
</dbReference>
<dbReference type="CDD" id="cd04301">
    <property type="entry name" value="NAT_SF"/>
    <property type="match status" value="1"/>
</dbReference>
<dbReference type="InterPro" id="IPR016181">
    <property type="entry name" value="Acyl_CoA_acyltransferase"/>
</dbReference>
<feature type="domain" description="N-acetyltransferase" evidence="1">
    <location>
        <begin position="1"/>
        <end position="139"/>
    </location>
</feature>
<dbReference type="Proteomes" id="UP001361239">
    <property type="component" value="Unassembled WGS sequence"/>
</dbReference>
<comment type="caution">
    <text evidence="2">The sequence shown here is derived from an EMBL/GenBank/DDBJ whole genome shotgun (WGS) entry which is preliminary data.</text>
</comment>
<dbReference type="Pfam" id="PF00583">
    <property type="entry name" value="Acetyltransf_1"/>
    <property type="match status" value="1"/>
</dbReference>
<protein>
    <submittedName>
        <fullName evidence="2">GNAT family N-acetyltransferase</fullName>
    </submittedName>
</protein>
<gene>
    <name evidence="2" type="ORF">WG901_17775</name>
</gene>
<dbReference type="PANTHER" id="PTHR43233:SF1">
    <property type="entry name" value="FAMILY N-ACETYLTRANSFERASE, PUTATIVE (AFU_ORTHOLOGUE AFUA_6G03350)-RELATED"/>
    <property type="match status" value="1"/>
</dbReference>